<dbReference type="AlphaFoldDB" id="A0A5D2GEI8"/>
<dbReference type="Proteomes" id="UP000323506">
    <property type="component" value="Chromosome A05"/>
</dbReference>
<sequence>MRICEKRRGIVATILNLAEAMLPLLEACVWFLPLESSLLHLILVSLNQRKQRLVISRVYRPRKCPPLPKCKNNQGGKGRKRGSMPMGLIDPILCQSAEPAPPWSPSR</sequence>
<accession>A0A5D2GEI8</accession>
<dbReference type="EMBL" id="CM017692">
    <property type="protein sequence ID" value="TYH16565.1"/>
    <property type="molecule type" value="Genomic_DNA"/>
</dbReference>
<organism evidence="2 3">
    <name type="scientific">Gossypium darwinii</name>
    <name type="common">Darwin's cotton</name>
    <name type="synonym">Gossypium barbadense var. darwinii</name>
    <dbReference type="NCBI Taxonomy" id="34276"/>
    <lineage>
        <taxon>Eukaryota</taxon>
        <taxon>Viridiplantae</taxon>
        <taxon>Streptophyta</taxon>
        <taxon>Embryophyta</taxon>
        <taxon>Tracheophyta</taxon>
        <taxon>Spermatophyta</taxon>
        <taxon>Magnoliopsida</taxon>
        <taxon>eudicotyledons</taxon>
        <taxon>Gunneridae</taxon>
        <taxon>Pentapetalae</taxon>
        <taxon>rosids</taxon>
        <taxon>malvids</taxon>
        <taxon>Malvales</taxon>
        <taxon>Malvaceae</taxon>
        <taxon>Malvoideae</taxon>
        <taxon>Gossypium</taxon>
    </lineage>
</organism>
<evidence type="ECO:0000313" key="2">
    <source>
        <dbReference type="EMBL" id="TYH16565.1"/>
    </source>
</evidence>
<proteinExistence type="predicted"/>
<feature type="region of interest" description="Disordered" evidence="1">
    <location>
        <begin position="66"/>
        <end position="87"/>
    </location>
</feature>
<protein>
    <submittedName>
        <fullName evidence="2">Uncharacterized protein</fullName>
    </submittedName>
</protein>
<name>A0A5D2GEI8_GOSDA</name>
<gene>
    <name evidence="2" type="ORF">ES288_A05G126100v1</name>
</gene>
<keyword evidence="3" id="KW-1185">Reference proteome</keyword>
<reference evidence="2 3" key="1">
    <citation type="submission" date="2019-06" db="EMBL/GenBank/DDBJ databases">
        <title>WGS assembly of Gossypium darwinii.</title>
        <authorList>
            <person name="Chen Z.J."/>
            <person name="Sreedasyam A."/>
            <person name="Ando A."/>
            <person name="Song Q."/>
            <person name="De L."/>
            <person name="Hulse-Kemp A."/>
            <person name="Ding M."/>
            <person name="Ye W."/>
            <person name="Kirkbride R."/>
            <person name="Jenkins J."/>
            <person name="Plott C."/>
            <person name="Lovell J."/>
            <person name="Lin Y.-M."/>
            <person name="Vaughn R."/>
            <person name="Liu B."/>
            <person name="Li W."/>
            <person name="Simpson S."/>
            <person name="Scheffler B."/>
            <person name="Saski C."/>
            <person name="Grover C."/>
            <person name="Hu G."/>
            <person name="Conover J."/>
            <person name="Carlson J."/>
            <person name="Shu S."/>
            <person name="Boston L."/>
            <person name="Williams M."/>
            <person name="Peterson D."/>
            <person name="Mcgee K."/>
            <person name="Jones D."/>
            <person name="Wendel J."/>
            <person name="Stelly D."/>
            <person name="Grimwood J."/>
            <person name="Schmutz J."/>
        </authorList>
    </citation>
    <scope>NUCLEOTIDE SEQUENCE [LARGE SCALE GENOMIC DNA]</scope>
    <source>
        <strain evidence="2">1808015.09</strain>
    </source>
</reference>
<evidence type="ECO:0000256" key="1">
    <source>
        <dbReference type="SAM" id="MobiDB-lite"/>
    </source>
</evidence>
<evidence type="ECO:0000313" key="3">
    <source>
        <dbReference type="Proteomes" id="UP000323506"/>
    </source>
</evidence>